<sequence>MGNFMVRPIGRIRSDEHGMRIELEREFIPALTNLDGFSYINVLWWFHQNDTEESRSKLVENSPYKNSPDKLGTFATRSPERPNPIALTCACITHLDFDNGIIGLAYIDADDGTPVIDIKPYTPSLDRVEHPIVPDWCANWPKSIEASGDYDWSTVFNA</sequence>
<protein>
    <submittedName>
        <fullName evidence="4">tRNA (N6-threonylcarbamoyladenosine(37)-N6)-methyltransferase TrmO</fullName>
    </submittedName>
</protein>
<dbReference type="PANTHER" id="PTHR12818:SF0">
    <property type="entry name" value="TRNA (ADENINE(37)-N6)-METHYLTRANSFERASE"/>
    <property type="match status" value="1"/>
</dbReference>
<keyword evidence="1" id="KW-0949">S-adenosyl-L-methionine</keyword>
<dbReference type="InterPro" id="IPR040372">
    <property type="entry name" value="YaeB-like"/>
</dbReference>
<dbReference type="PANTHER" id="PTHR12818">
    <property type="entry name" value="TRNA (ADENINE(37)-N6)-METHYLTRANSFERASE"/>
    <property type="match status" value="1"/>
</dbReference>
<evidence type="ECO:0000313" key="4">
    <source>
        <dbReference type="EMBL" id="GIO38459.1"/>
    </source>
</evidence>
<dbReference type="SUPFAM" id="SSF118196">
    <property type="entry name" value="YaeB-like"/>
    <property type="match status" value="1"/>
</dbReference>
<dbReference type="AlphaFoldDB" id="A0A919XUY5"/>
<dbReference type="InterPro" id="IPR036414">
    <property type="entry name" value="YaeB_N_sf"/>
</dbReference>
<dbReference type="Pfam" id="PF01980">
    <property type="entry name" value="TrmO_N"/>
    <property type="match status" value="1"/>
</dbReference>
<comment type="similarity">
    <text evidence="2">Belongs to the tRNA methyltransferase O family.</text>
</comment>
<name>A0A919XUY5_9BACL</name>
<dbReference type="Proteomes" id="UP000681162">
    <property type="component" value="Unassembled WGS sequence"/>
</dbReference>
<evidence type="ECO:0000313" key="5">
    <source>
        <dbReference type="Proteomes" id="UP000681162"/>
    </source>
</evidence>
<feature type="domain" description="TsaA-like" evidence="3">
    <location>
        <begin position="6"/>
        <end position="130"/>
    </location>
</feature>
<proteinExistence type="inferred from homology"/>
<dbReference type="InterPro" id="IPR036413">
    <property type="entry name" value="YaeB-like_sf"/>
</dbReference>
<comment type="caution">
    <text evidence="4">The sequence shown here is derived from an EMBL/GenBank/DDBJ whole genome shotgun (WGS) entry which is preliminary data.</text>
</comment>
<evidence type="ECO:0000256" key="1">
    <source>
        <dbReference type="ARBA" id="ARBA00022691"/>
    </source>
</evidence>
<reference evidence="4 5" key="1">
    <citation type="submission" date="2021-03" db="EMBL/GenBank/DDBJ databases">
        <title>Antimicrobial resistance genes in bacteria isolated from Japanese honey, and their potential for conferring macrolide and lincosamide resistance in the American foulbrood pathogen Paenibacillus larvae.</title>
        <authorList>
            <person name="Okamoto M."/>
            <person name="Kumagai M."/>
            <person name="Kanamori H."/>
            <person name="Takamatsu D."/>
        </authorList>
    </citation>
    <scope>NUCLEOTIDE SEQUENCE [LARGE SCALE GENOMIC DNA]</scope>
    <source>
        <strain evidence="4 5">J41TS12</strain>
    </source>
</reference>
<accession>A0A919XUY5</accession>
<dbReference type="RefSeq" id="WP_212940593.1">
    <property type="nucleotide sequence ID" value="NZ_BORR01000012.1"/>
</dbReference>
<evidence type="ECO:0000259" key="3">
    <source>
        <dbReference type="PROSITE" id="PS51668"/>
    </source>
</evidence>
<evidence type="ECO:0000256" key="2">
    <source>
        <dbReference type="ARBA" id="ARBA00033753"/>
    </source>
</evidence>
<dbReference type="Gene3D" id="2.40.30.70">
    <property type="entry name" value="YaeB-like"/>
    <property type="match status" value="1"/>
</dbReference>
<gene>
    <name evidence="4" type="ORF">J41TS12_33200</name>
</gene>
<keyword evidence="5" id="KW-1185">Reference proteome</keyword>
<dbReference type="EMBL" id="BORR01000012">
    <property type="protein sequence ID" value="GIO38459.1"/>
    <property type="molecule type" value="Genomic_DNA"/>
</dbReference>
<dbReference type="PROSITE" id="PS51668">
    <property type="entry name" value="TSAA_2"/>
    <property type="match status" value="1"/>
</dbReference>
<dbReference type="CDD" id="cd09281">
    <property type="entry name" value="UPF0066"/>
    <property type="match status" value="1"/>
</dbReference>
<dbReference type="InterPro" id="IPR023370">
    <property type="entry name" value="TrmO-like_N"/>
</dbReference>
<organism evidence="4 5">
    <name type="scientific">Paenibacillus antibioticophila</name>
    <dbReference type="NCBI Taxonomy" id="1274374"/>
    <lineage>
        <taxon>Bacteria</taxon>
        <taxon>Bacillati</taxon>
        <taxon>Bacillota</taxon>
        <taxon>Bacilli</taxon>
        <taxon>Bacillales</taxon>
        <taxon>Paenibacillaceae</taxon>
        <taxon>Paenibacillus</taxon>
    </lineage>
</organism>